<dbReference type="InterPro" id="IPR036286">
    <property type="entry name" value="LexA/Signal_pep-like_sf"/>
</dbReference>
<dbReference type="Gene3D" id="1.10.260.40">
    <property type="entry name" value="lambda repressor-like DNA-binding domains"/>
    <property type="match status" value="1"/>
</dbReference>
<protein>
    <submittedName>
        <fullName evidence="5">Helix-turn-helix domain-containing protein</fullName>
    </submittedName>
</protein>
<feature type="domain" description="HTH cro/C1-type" evidence="4">
    <location>
        <begin position="8"/>
        <end position="68"/>
    </location>
</feature>
<sequence>MEELYKAIRKARKDAKLNQKDLGEKIGVTASAITQFESKPETDKRVVRPSLENLYAIAEATDTSIVDFFPNADENKKQIVKNELKANLSEYLPYLPDNLQLKDFVVVKKLDILAGAGSEGVFDITMLNSNSVVAVERRVLGRLNPANIRAIEIIGDSMEPEYTEGDIALIDMVNYRYDFVKIAGIYVVRCNEAVYIKRVEFLPEGGLKLMSLNRDYGDIILGVDDNFEILGKVCGKIHYEINKGLIFDNQGIK</sequence>
<dbReference type="RefSeq" id="WP_269480264.1">
    <property type="nucleotide sequence ID" value="NZ_JAPXGP010000004.1"/>
</dbReference>
<dbReference type="CDD" id="cd06529">
    <property type="entry name" value="S24_LexA-like"/>
    <property type="match status" value="1"/>
</dbReference>
<dbReference type="Pfam" id="PF00717">
    <property type="entry name" value="Peptidase_S24"/>
    <property type="match status" value="1"/>
</dbReference>
<keyword evidence="3" id="KW-0804">Transcription</keyword>
<reference evidence="5" key="1">
    <citation type="submission" date="2022-12" db="EMBL/GenBank/DDBJ databases">
        <title>Species Delineation and Comparative Genomics within the Campylobacter ureolyticus Complex.</title>
        <authorList>
            <person name="Maki J."/>
            <person name="Howard M."/>
            <person name="Connelly S."/>
            <person name="Hardy D.J."/>
            <person name="Cameron A."/>
        </authorList>
    </citation>
    <scope>NUCLEOTIDE SEQUENCE</scope>
    <source>
        <strain evidence="5">URMC_786</strain>
    </source>
</reference>
<dbReference type="PANTHER" id="PTHR40661">
    <property type="match status" value="1"/>
</dbReference>
<dbReference type="SMART" id="SM00530">
    <property type="entry name" value="HTH_XRE"/>
    <property type="match status" value="1"/>
</dbReference>
<proteinExistence type="predicted"/>
<dbReference type="PANTHER" id="PTHR40661:SF3">
    <property type="entry name" value="FELS-1 PROPHAGE TRANSCRIPTIONAL REGULATOR"/>
    <property type="match status" value="1"/>
</dbReference>
<comment type="caution">
    <text evidence="5">The sequence shown here is derived from an EMBL/GenBank/DDBJ whole genome shotgun (WGS) entry which is preliminary data.</text>
</comment>
<dbReference type="AlphaFoldDB" id="A0A9Q4KPS0"/>
<gene>
    <name evidence="5" type="ORF">O6B92_06335</name>
</gene>
<organism evidence="5 6">
    <name type="scientific">Campylobacter ureolyticus</name>
    <dbReference type="NCBI Taxonomy" id="827"/>
    <lineage>
        <taxon>Bacteria</taxon>
        <taxon>Pseudomonadati</taxon>
        <taxon>Campylobacterota</taxon>
        <taxon>Epsilonproteobacteria</taxon>
        <taxon>Campylobacterales</taxon>
        <taxon>Campylobacteraceae</taxon>
        <taxon>Campylobacter</taxon>
    </lineage>
</organism>
<keyword evidence="1" id="KW-0805">Transcription regulation</keyword>
<dbReference type="SUPFAM" id="SSF47413">
    <property type="entry name" value="lambda repressor-like DNA-binding domains"/>
    <property type="match status" value="1"/>
</dbReference>
<dbReference type="GO" id="GO:0003677">
    <property type="term" value="F:DNA binding"/>
    <property type="evidence" value="ECO:0007669"/>
    <property type="project" value="UniProtKB-KW"/>
</dbReference>
<dbReference type="CDD" id="cd00093">
    <property type="entry name" value="HTH_XRE"/>
    <property type="match status" value="1"/>
</dbReference>
<dbReference type="EMBL" id="JAPXGP010000004">
    <property type="protein sequence ID" value="MCZ6161952.1"/>
    <property type="molecule type" value="Genomic_DNA"/>
</dbReference>
<name>A0A9Q4KPS0_9BACT</name>
<evidence type="ECO:0000313" key="5">
    <source>
        <dbReference type="EMBL" id="MCZ6161952.1"/>
    </source>
</evidence>
<dbReference type="PROSITE" id="PS50943">
    <property type="entry name" value="HTH_CROC1"/>
    <property type="match status" value="1"/>
</dbReference>
<evidence type="ECO:0000256" key="2">
    <source>
        <dbReference type="ARBA" id="ARBA00023125"/>
    </source>
</evidence>
<dbReference type="Gene3D" id="2.10.109.10">
    <property type="entry name" value="Umud Fragment, subunit A"/>
    <property type="match status" value="1"/>
</dbReference>
<evidence type="ECO:0000256" key="3">
    <source>
        <dbReference type="ARBA" id="ARBA00023163"/>
    </source>
</evidence>
<dbReference type="InterPro" id="IPR001387">
    <property type="entry name" value="Cro/C1-type_HTH"/>
</dbReference>
<dbReference type="Proteomes" id="UP001075461">
    <property type="component" value="Unassembled WGS sequence"/>
</dbReference>
<dbReference type="InterPro" id="IPR039418">
    <property type="entry name" value="LexA-like"/>
</dbReference>
<dbReference type="SUPFAM" id="SSF51306">
    <property type="entry name" value="LexA/Signal peptidase"/>
    <property type="match status" value="1"/>
</dbReference>
<keyword evidence="2" id="KW-0238">DNA-binding</keyword>
<dbReference type="Pfam" id="PF01381">
    <property type="entry name" value="HTH_3"/>
    <property type="match status" value="1"/>
</dbReference>
<accession>A0A9Q4KPS0</accession>
<evidence type="ECO:0000313" key="6">
    <source>
        <dbReference type="Proteomes" id="UP001075461"/>
    </source>
</evidence>
<evidence type="ECO:0000259" key="4">
    <source>
        <dbReference type="PROSITE" id="PS50943"/>
    </source>
</evidence>
<evidence type="ECO:0000256" key="1">
    <source>
        <dbReference type="ARBA" id="ARBA00023015"/>
    </source>
</evidence>
<dbReference type="InterPro" id="IPR010982">
    <property type="entry name" value="Lambda_DNA-bd_dom_sf"/>
</dbReference>
<dbReference type="InterPro" id="IPR015927">
    <property type="entry name" value="Peptidase_S24_S26A/B/C"/>
</dbReference>